<dbReference type="PROSITE" id="PS51192">
    <property type="entry name" value="HELICASE_ATP_BIND_1"/>
    <property type="match status" value="1"/>
</dbReference>
<dbReference type="Gene3D" id="3.40.50.300">
    <property type="entry name" value="P-loop containing nucleotide triphosphate hydrolases"/>
    <property type="match status" value="2"/>
</dbReference>
<feature type="domain" description="Helicase C-terminal" evidence="9">
    <location>
        <begin position="598"/>
        <end position="771"/>
    </location>
</feature>
<feature type="region of interest" description="Disordered" evidence="7">
    <location>
        <begin position="275"/>
        <end position="297"/>
    </location>
</feature>
<keyword evidence="11" id="KW-1185">Reference proteome</keyword>
<gene>
    <name evidence="10" type="ORF">K505DRAFT_247849</name>
</gene>
<keyword evidence="3 10" id="KW-0378">Hydrolase</keyword>
<dbReference type="EMBL" id="MU001996">
    <property type="protein sequence ID" value="KAF2791894.1"/>
    <property type="molecule type" value="Genomic_DNA"/>
</dbReference>
<dbReference type="Gene3D" id="1.20.120.1080">
    <property type="match status" value="1"/>
</dbReference>
<dbReference type="CDD" id="cd17917">
    <property type="entry name" value="DEXHc_RHA-like"/>
    <property type="match status" value="1"/>
</dbReference>
<dbReference type="FunFam" id="1.20.120.1080:FF:000002">
    <property type="entry name" value="Putative ATP-dependent RNA helicase DHX36"/>
    <property type="match status" value="1"/>
</dbReference>
<dbReference type="InterPro" id="IPR002464">
    <property type="entry name" value="DNA/RNA_helicase_DEAH_CS"/>
</dbReference>
<proteinExistence type="predicted"/>
<evidence type="ECO:0000313" key="11">
    <source>
        <dbReference type="Proteomes" id="UP000799757"/>
    </source>
</evidence>
<dbReference type="InterPro" id="IPR027417">
    <property type="entry name" value="P-loop_NTPase"/>
</dbReference>
<evidence type="ECO:0000256" key="4">
    <source>
        <dbReference type="ARBA" id="ARBA00022806"/>
    </source>
</evidence>
<feature type="domain" description="Helicase ATP-binding" evidence="8">
    <location>
        <begin position="336"/>
        <end position="511"/>
    </location>
</feature>
<dbReference type="InterPro" id="IPR007502">
    <property type="entry name" value="Helicase-assoc_dom"/>
</dbReference>
<evidence type="ECO:0000256" key="7">
    <source>
        <dbReference type="SAM" id="MobiDB-lite"/>
    </source>
</evidence>
<dbReference type="CDD" id="cd18791">
    <property type="entry name" value="SF2_C_RHA"/>
    <property type="match status" value="1"/>
</dbReference>
<dbReference type="EC" id="3.6.4.13" evidence="1"/>
<dbReference type="SMART" id="SM00490">
    <property type="entry name" value="HELICc"/>
    <property type="match status" value="1"/>
</dbReference>
<dbReference type="Pfam" id="PF21010">
    <property type="entry name" value="HA2_C"/>
    <property type="match status" value="1"/>
</dbReference>
<dbReference type="InterPro" id="IPR011545">
    <property type="entry name" value="DEAD/DEAH_box_helicase_dom"/>
</dbReference>
<organism evidence="10 11">
    <name type="scientific">Melanomma pulvis-pyrius CBS 109.77</name>
    <dbReference type="NCBI Taxonomy" id="1314802"/>
    <lineage>
        <taxon>Eukaryota</taxon>
        <taxon>Fungi</taxon>
        <taxon>Dikarya</taxon>
        <taxon>Ascomycota</taxon>
        <taxon>Pezizomycotina</taxon>
        <taxon>Dothideomycetes</taxon>
        <taxon>Pleosporomycetidae</taxon>
        <taxon>Pleosporales</taxon>
        <taxon>Melanommataceae</taxon>
        <taxon>Melanomma</taxon>
    </lineage>
</organism>
<keyword evidence="2" id="KW-0547">Nucleotide-binding</keyword>
<protein>
    <recommendedName>
        <fullName evidence="1">RNA helicase</fullName>
        <ecNumber evidence="1">3.6.4.13</ecNumber>
    </recommendedName>
</protein>
<dbReference type="InterPro" id="IPR001650">
    <property type="entry name" value="Helicase_C-like"/>
</dbReference>
<dbReference type="GO" id="GO:1990904">
    <property type="term" value="C:ribonucleoprotein complex"/>
    <property type="evidence" value="ECO:0007669"/>
    <property type="project" value="UniProtKB-ARBA"/>
</dbReference>
<name>A0A6A6X6V4_9PLEO</name>
<feature type="compositionally biased region" description="Polar residues" evidence="7">
    <location>
        <begin position="275"/>
        <end position="286"/>
    </location>
</feature>
<keyword evidence="4" id="KW-0347">Helicase</keyword>
<evidence type="ECO:0000259" key="8">
    <source>
        <dbReference type="PROSITE" id="PS51192"/>
    </source>
</evidence>
<dbReference type="GO" id="GO:0003724">
    <property type="term" value="F:RNA helicase activity"/>
    <property type="evidence" value="ECO:0007669"/>
    <property type="project" value="UniProtKB-EC"/>
</dbReference>
<evidence type="ECO:0000256" key="5">
    <source>
        <dbReference type="ARBA" id="ARBA00022840"/>
    </source>
</evidence>
<keyword evidence="6" id="KW-0694">RNA-binding</keyword>
<sequence>MKSKSRSETASTKGAKSKSRLEISSAKGAKSKPRLGKSSEKGAKSKGSTRRPTAKVNQRALTAEEFRKLSESRRDVYNFCARSLAVPKYLISKKRMFTIQINYPAQDISVESTGNPWRAELQACLMFKEAIEDKLRNIPTLSEEPLLLNTSNADQFLRYYAKRQRCEKFEERTEPSLTGGVTSQAYCAGEPVGEPATAPTKKDVVPLAWLTAAVHLAQQNSSILHDFQHAERGNDGEILEPIRPIDFNIVPDMLNDMDRSSRSFLASASAKTTRSSLSERSWSNPSHTRRRSVENTDLRSSDLLQRYEAFMADPRLETVRILKDGLPMNQRRNEVLQLVNSNTFSIVVGATGSGKTTQVPQIILEDAILGKRGADVDIICTQPRRIAAKSVAVRVASERDEKLGDTVGYHVKGDNKTSREPGRMTYCTTGILLKQLQTDPDHIMDSASHIIIDEVHERDILIDFLMITLKKIIEQRQRSNQRVPNVVLMSATMDTELFSKYFQQKGSDGLLEPCPSISVPGRTFPVKEKYLETIMAELKHDYSQRDLRLLEDRDTKDYLHDEARARSSGSPVTNWQDASGNIATDMKDAIVPVSLVAATVAHITRTTTEGAILAFLPGLQEIVSTEKLLLQNPLGVDFSDTSKFRIFKLHSNLKDNQDEIFDPVPDGCRKIIISTNIAETSVTIPDVQHVVDSGKLREKRYNQLVQITKLQCVWVSKSNMRQRAGRAGRVQNGNYYALYSSSRYDSLETIGLPEMLRSDLMEVCLEVKAHSQYHIGEFLAGSIQPPNPVAVDASVQDLKDLEALTETEDLTPLGRLLASLPVHPSLGKMIILGVIFRCLDPLLILGASANERSLFARPLGQERIADKEKEAFGHGTFSDPLTTINAFRKARHNLLSSGRTSYRVPQFFSERYIHSGAFNGIDRTMREIESLLENVGIIPKSSAADEQTPYQCGHASLNRNSNNASLIRALVLAGHRGNLAIHSGYNPLFSTQKESRALIHRSSLNSFIGDRRDRNAAEKMSMLPSPTLLSFGSRNMNDQNDITLRDTSLVSPLIATLFGGELKRTGSQVVKVGDRLQFFIKSDRSYRAAGIVQQFRNGLDAMLSNALDDLAEEKTLADHPMRDQFASAVAHIIDQDFKLYMATGARQEFQGRGDRGRDGRGRGERSTTSRKVNSEQN</sequence>
<evidence type="ECO:0000256" key="3">
    <source>
        <dbReference type="ARBA" id="ARBA00022801"/>
    </source>
</evidence>
<dbReference type="PROSITE" id="PS00690">
    <property type="entry name" value="DEAH_ATP_HELICASE"/>
    <property type="match status" value="1"/>
</dbReference>
<dbReference type="Pfam" id="PF04408">
    <property type="entry name" value="WHD_HA2"/>
    <property type="match status" value="1"/>
</dbReference>
<dbReference type="SUPFAM" id="SSF52540">
    <property type="entry name" value="P-loop containing nucleoside triphosphate hydrolases"/>
    <property type="match status" value="1"/>
</dbReference>
<dbReference type="PANTHER" id="PTHR18934:SF237">
    <property type="entry name" value="ATP-DEPENDENT DNA_RNA HELICASE DHX36"/>
    <property type="match status" value="1"/>
</dbReference>
<dbReference type="PROSITE" id="PS51194">
    <property type="entry name" value="HELICASE_CTER"/>
    <property type="match status" value="1"/>
</dbReference>
<dbReference type="InterPro" id="IPR048333">
    <property type="entry name" value="HA2_WH"/>
</dbReference>
<feature type="region of interest" description="Disordered" evidence="7">
    <location>
        <begin position="1148"/>
        <end position="1177"/>
    </location>
</feature>
<dbReference type="Pfam" id="PF00271">
    <property type="entry name" value="Helicase_C"/>
    <property type="match status" value="1"/>
</dbReference>
<dbReference type="GO" id="GO:0003723">
    <property type="term" value="F:RNA binding"/>
    <property type="evidence" value="ECO:0007669"/>
    <property type="project" value="UniProtKB-KW"/>
</dbReference>
<reference evidence="10" key="1">
    <citation type="journal article" date="2020" name="Stud. Mycol.">
        <title>101 Dothideomycetes genomes: a test case for predicting lifestyles and emergence of pathogens.</title>
        <authorList>
            <person name="Haridas S."/>
            <person name="Albert R."/>
            <person name="Binder M."/>
            <person name="Bloem J."/>
            <person name="Labutti K."/>
            <person name="Salamov A."/>
            <person name="Andreopoulos B."/>
            <person name="Baker S."/>
            <person name="Barry K."/>
            <person name="Bills G."/>
            <person name="Bluhm B."/>
            <person name="Cannon C."/>
            <person name="Castanera R."/>
            <person name="Culley D."/>
            <person name="Daum C."/>
            <person name="Ezra D."/>
            <person name="Gonzalez J."/>
            <person name="Henrissat B."/>
            <person name="Kuo A."/>
            <person name="Liang C."/>
            <person name="Lipzen A."/>
            <person name="Lutzoni F."/>
            <person name="Magnuson J."/>
            <person name="Mondo S."/>
            <person name="Nolan M."/>
            <person name="Ohm R."/>
            <person name="Pangilinan J."/>
            <person name="Park H.-J."/>
            <person name="Ramirez L."/>
            <person name="Alfaro M."/>
            <person name="Sun H."/>
            <person name="Tritt A."/>
            <person name="Yoshinaga Y."/>
            <person name="Zwiers L.-H."/>
            <person name="Turgeon B."/>
            <person name="Goodwin S."/>
            <person name="Spatafora J."/>
            <person name="Crous P."/>
            <person name="Grigoriev I."/>
        </authorList>
    </citation>
    <scope>NUCLEOTIDE SEQUENCE</scope>
    <source>
        <strain evidence="10">CBS 109.77</strain>
    </source>
</reference>
<dbReference type="AlphaFoldDB" id="A0A6A6X6V4"/>
<feature type="region of interest" description="Disordered" evidence="7">
    <location>
        <begin position="1"/>
        <end position="59"/>
    </location>
</feature>
<dbReference type="OrthoDB" id="5600252at2759"/>
<evidence type="ECO:0000259" key="9">
    <source>
        <dbReference type="PROSITE" id="PS51194"/>
    </source>
</evidence>
<dbReference type="GO" id="GO:0016787">
    <property type="term" value="F:hydrolase activity"/>
    <property type="evidence" value="ECO:0007669"/>
    <property type="project" value="UniProtKB-KW"/>
</dbReference>
<dbReference type="GO" id="GO:0005524">
    <property type="term" value="F:ATP binding"/>
    <property type="evidence" value="ECO:0007669"/>
    <property type="project" value="UniProtKB-KW"/>
</dbReference>
<evidence type="ECO:0000256" key="1">
    <source>
        <dbReference type="ARBA" id="ARBA00012552"/>
    </source>
</evidence>
<feature type="compositionally biased region" description="Basic and acidic residues" evidence="7">
    <location>
        <begin position="1149"/>
        <end position="1167"/>
    </location>
</feature>
<dbReference type="GO" id="GO:0005634">
    <property type="term" value="C:nucleus"/>
    <property type="evidence" value="ECO:0007669"/>
    <property type="project" value="TreeGrafter"/>
</dbReference>
<evidence type="ECO:0000256" key="6">
    <source>
        <dbReference type="ARBA" id="ARBA00022884"/>
    </source>
</evidence>
<dbReference type="SMART" id="SM00847">
    <property type="entry name" value="HA2"/>
    <property type="match status" value="1"/>
</dbReference>
<keyword evidence="5" id="KW-0067">ATP-binding</keyword>
<dbReference type="Pfam" id="PF00270">
    <property type="entry name" value="DEAD"/>
    <property type="match status" value="1"/>
</dbReference>
<accession>A0A6A6X6V4</accession>
<dbReference type="SMART" id="SM00487">
    <property type="entry name" value="DEXDc"/>
    <property type="match status" value="1"/>
</dbReference>
<evidence type="ECO:0000313" key="10">
    <source>
        <dbReference type="EMBL" id="KAF2791894.1"/>
    </source>
</evidence>
<dbReference type="InterPro" id="IPR014001">
    <property type="entry name" value="Helicase_ATP-bd"/>
</dbReference>
<evidence type="ECO:0000256" key="2">
    <source>
        <dbReference type="ARBA" id="ARBA00022741"/>
    </source>
</evidence>
<dbReference type="PANTHER" id="PTHR18934">
    <property type="entry name" value="ATP-DEPENDENT RNA HELICASE"/>
    <property type="match status" value="1"/>
</dbReference>
<dbReference type="Proteomes" id="UP000799757">
    <property type="component" value="Unassembled WGS sequence"/>
</dbReference>